<accession>A0A0D0ADH1</accession>
<reference evidence="3" key="2">
    <citation type="submission" date="2015-01" db="EMBL/GenBank/DDBJ databases">
        <title>Evolutionary Origins and Diversification of the Mycorrhizal Mutualists.</title>
        <authorList>
            <consortium name="DOE Joint Genome Institute"/>
            <consortium name="Mycorrhizal Genomics Consortium"/>
            <person name="Kohler A."/>
            <person name="Kuo A."/>
            <person name="Nagy L.G."/>
            <person name="Floudas D."/>
            <person name="Copeland A."/>
            <person name="Barry K.W."/>
            <person name="Cichocki N."/>
            <person name="Veneault-Fourrey C."/>
            <person name="LaButti K."/>
            <person name="Lindquist E.A."/>
            <person name="Lipzen A."/>
            <person name="Lundell T."/>
            <person name="Morin E."/>
            <person name="Murat C."/>
            <person name="Riley R."/>
            <person name="Ohm R."/>
            <person name="Sun H."/>
            <person name="Tunlid A."/>
            <person name="Henrissat B."/>
            <person name="Grigoriev I.V."/>
            <person name="Hibbett D.S."/>
            <person name="Martin F."/>
        </authorList>
    </citation>
    <scope>NUCLEOTIDE SEQUENCE [LARGE SCALE GENOMIC DNA]</scope>
    <source>
        <strain evidence="3">UH-Slu-Lm8-n1</strain>
    </source>
</reference>
<sequence>MRGSSFQLARRNVSSNQTDPSLSKGWAYFVEESDYKAFLAEHLADAQEKSTCSSHNTVNMADMKQSQGLAATGVGTVDCARHNFKWPNGAGDLQKGGKYINMDYLFFSMLRGMQVEMLNMSYDIACQWHKNLWACMKAFPQSHALDNLTKFVRFFVPKFHLPAHVAKCQTLSHSTSHNLSAARMVRLLREAGRILIPWPQVQKQWALAVVVTRSMTTLEIGTGKDSWAAHKLAFKEFDAAITPEHRTAWLAEMEAWEENPNDTSVLNPLEAKAMAITQAGAWLRLVELHVLIASGIDLEEEQHAACMKRYRSAWTALRALATSMKKKDWQGRLQELADDHVKLLVDPFATGEGRHQVSWIWMMDGVDCGNEGNNNVVQKSREGTAMRAQWEERGKECIGECAADIEGLQAYAARQANIRHRLADHIHVLWVPFLSPEGLGGFVINDLPPEDSLPDLMIPDVPDY</sequence>
<dbReference type="STRING" id="930992.A0A0D0ADH1"/>
<gene>
    <name evidence="2" type="ORF">CY34DRAFT_16555</name>
</gene>
<dbReference type="EMBL" id="KN835552">
    <property type="protein sequence ID" value="KIK36179.1"/>
    <property type="molecule type" value="Genomic_DNA"/>
</dbReference>
<organism evidence="2 3">
    <name type="scientific">Suillus luteus UH-Slu-Lm8-n1</name>
    <dbReference type="NCBI Taxonomy" id="930992"/>
    <lineage>
        <taxon>Eukaryota</taxon>
        <taxon>Fungi</taxon>
        <taxon>Dikarya</taxon>
        <taxon>Basidiomycota</taxon>
        <taxon>Agaricomycotina</taxon>
        <taxon>Agaricomycetes</taxon>
        <taxon>Agaricomycetidae</taxon>
        <taxon>Boletales</taxon>
        <taxon>Suillineae</taxon>
        <taxon>Suillaceae</taxon>
        <taxon>Suillus</taxon>
    </lineage>
</organism>
<dbReference type="Pfam" id="PF18758">
    <property type="entry name" value="KDZ"/>
    <property type="match status" value="1"/>
</dbReference>
<dbReference type="Proteomes" id="UP000054485">
    <property type="component" value="Unassembled WGS sequence"/>
</dbReference>
<protein>
    <recommendedName>
        <fullName evidence="4">CxC2-like cysteine cluster KDZ transposase-associated domain-containing protein</fullName>
    </recommendedName>
</protein>
<reference evidence="2 3" key="1">
    <citation type="submission" date="2014-04" db="EMBL/GenBank/DDBJ databases">
        <authorList>
            <consortium name="DOE Joint Genome Institute"/>
            <person name="Kuo A."/>
            <person name="Ruytinx J."/>
            <person name="Rineau F."/>
            <person name="Colpaert J."/>
            <person name="Kohler A."/>
            <person name="Nagy L.G."/>
            <person name="Floudas D."/>
            <person name="Copeland A."/>
            <person name="Barry K.W."/>
            <person name="Cichocki N."/>
            <person name="Veneault-Fourrey C."/>
            <person name="LaButti K."/>
            <person name="Lindquist E.A."/>
            <person name="Lipzen A."/>
            <person name="Lundell T."/>
            <person name="Morin E."/>
            <person name="Murat C."/>
            <person name="Sun H."/>
            <person name="Tunlid A."/>
            <person name="Henrissat B."/>
            <person name="Grigoriev I.V."/>
            <person name="Hibbett D.S."/>
            <person name="Martin F."/>
            <person name="Nordberg H.P."/>
            <person name="Cantor M.N."/>
            <person name="Hua S.X."/>
        </authorList>
    </citation>
    <scope>NUCLEOTIDE SEQUENCE [LARGE SCALE GENOMIC DNA]</scope>
    <source>
        <strain evidence="2 3">UH-Slu-Lm8-n1</strain>
    </source>
</reference>
<evidence type="ECO:0000313" key="3">
    <source>
        <dbReference type="Proteomes" id="UP000054485"/>
    </source>
</evidence>
<proteinExistence type="predicted"/>
<name>A0A0D0ADH1_9AGAM</name>
<evidence type="ECO:0008006" key="4">
    <source>
        <dbReference type="Google" id="ProtNLM"/>
    </source>
</evidence>
<dbReference type="HOGENOM" id="CLU_003703_0_3_1"/>
<evidence type="ECO:0000256" key="1">
    <source>
        <dbReference type="SAM" id="MobiDB-lite"/>
    </source>
</evidence>
<dbReference type="InterPro" id="IPR040521">
    <property type="entry name" value="KDZ"/>
</dbReference>
<dbReference type="InParanoid" id="A0A0D0ADH1"/>
<dbReference type="AlphaFoldDB" id="A0A0D0ADH1"/>
<evidence type="ECO:0000313" key="2">
    <source>
        <dbReference type="EMBL" id="KIK36179.1"/>
    </source>
</evidence>
<dbReference type="OrthoDB" id="3261436at2759"/>
<feature type="region of interest" description="Disordered" evidence="1">
    <location>
        <begin position="1"/>
        <end position="21"/>
    </location>
</feature>
<keyword evidence="3" id="KW-1185">Reference proteome</keyword>